<organism evidence="1 2">
    <name type="scientific">Moniliophthora roreri</name>
    <name type="common">Frosty pod rot fungus</name>
    <name type="synonym">Monilia roreri</name>
    <dbReference type="NCBI Taxonomy" id="221103"/>
    <lineage>
        <taxon>Eukaryota</taxon>
        <taxon>Fungi</taxon>
        <taxon>Dikarya</taxon>
        <taxon>Basidiomycota</taxon>
        <taxon>Agaricomycotina</taxon>
        <taxon>Agaricomycetes</taxon>
        <taxon>Agaricomycetidae</taxon>
        <taxon>Agaricales</taxon>
        <taxon>Marasmiineae</taxon>
        <taxon>Marasmiaceae</taxon>
        <taxon>Moniliophthora</taxon>
    </lineage>
</organism>
<comment type="caution">
    <text evidence="1">The sequence shown here is derived from an EMBL/GenBank/DDBJ whole genome shotgun (WGS) entry which is preliminary data.</text>
</comment>
<reference evidence="1 2" key="1">
    <citation type="submission" date="2015-12" db="EMBL/GenBank/DDBJ databases">
        <title>Draft genome sequence of Moniliophthora roreri, the causal agent of frosty pod rot of cacao.</title>
        <authorList>
            <person name="Aime M.C."/>
            <person name="Diaz-Valderrama J.R."/>
            <person name="Kijpornyongpan T."/>
            <person name="Phillips-Mora W."/>
        </authorList>
    </citation>
    <scope>NUCLEOTIDE SEQUENCE [LARGE SCALE GENOMIC DNA]</scope>
    <source>
        <strain evidence="1 2">MCA 2952</strain>
    </source>
</reference>
<name>A0A0W0G662_MONRR</name>
<dbReference type="Proteomes" id="UP000054988">
    <property type="component" value="Unassembled WGS sequence"/>
</dbReference>
<accession>A0A0W0G662</accession>
<evidence type="ECO:0000313" key="2">
    <source>
        <dbReference type="Proteomes" id="UP000054988"/>
    </source>
</evidence>
<dbReference type="EMBL" id="LATX01001008">
    <property type="protein sequence ID" value="KTB44056.1"/>
    <property type="molecule type" value="Genomic_DNA"/>
</dbReference>
<sequence length="42" mass="4523">MDQCPPSGPSDMMFWVGSKGAFGTTGLMSTIHITSSTWFTSH</sequence>
<proteinExistence type="predicted"/>
<gene>
    <name evidence="1" type="ORF">WG66_3367</name>
</gene>
<protein>
    <submittedName>
        <fullName evidence="1">Uncharacterized protein</fullName>
    </submittedName>
</protein>
<evidence type="ECO:0000313" key="1">
    <source>
        <dbReference type="EMBL" id="KTB44056.1"/>
    </source>
</evidence>
<dbReference type="AlphaFoldDB" id="A0A0W0G662"/>